<feature type="domain" description="ABC transporter type 1 GsiC-like N-terminal" evidence="9">
    <location>
        <begin position="1"/>
        <end position="73"/>
    </location>
</feature>
<feature type="domain" description="ABC transmembrane type-1" evidence="8">
    <location>
        <begin position="113"/>
        <end position="313"/>
    </location>
</feature>
<dbReference type="AlphaFoldDB" id="A0A1G5EAD0"/>
<dbReference type="PANTHER" id="PTHR43163">
    <property type="entry name" value="DIPEPTIDE TRANSPORT SYSTEM PERMEASE PROTEIN DPPB-RELATED"/>
    <property type="match status" value="1"/>
</dbReference>
<feature type="transmembrane region" description="Helical" evidence="7">
    <location>
        <begin position="173"/>
        <end position="192"/>
    </location>
</feature>
<evidence type="ECO:0000256" key="1">
    <source>
        <dbReference type="ARBA" id="ARBA00004651"/>
    </source>
</evidence>
<dbReference type="PANTHER" id="PTHR43163:SF6">
    <property type="entry name" value="DIPEPTIDE TRANSPORT SYSTEM PERMEASE PROTEIN DPPB-RELATED"/>
    <property type="match status" value="1"/>
</dbReference>
<dbReference type="CDD" id="cd06261">
    <property type="entry name" value="TM_PBP2"/>
    <property type="match status" value="1"/>
</dbReference>
<dbReference type="EMBL" id="FMUS01000005">
    <property type="protein sequence ID" value="SCY23984.1"/>
    <property type="molecule type" value="Genomic_DNA"/>
</dbReference>
<evidence type="ECO:0000259" key="9">
    <source>
        <dbReference type="Pfam" id="PF19300"/>
    </source>
</evidence>
<dbReference type="Proteomes" id="UP000198636">
    <property type="component" value="Unassembled WGS sequence"/>
</dbReference>
<reference evidence="10 11" key="1">
    <citation type="submission" date="2016-10" db="EMBL/GenBank/DDBJ databases">
        <authorList>
            <person name="de Groot N.N."/>
        </authorList>
    </citation>
    <scope>NUCLEOTIDE SEQUENCE [LARGE SCALE GENOMIC DNA]</scope>
    <source>
        <strain evidence="10 11">DSM 18978</strain>
    </source>
</reference>
<evidence type="ECO:0000256" key="6">
    <source>
        <dbReference type="ARBA" id="ARBA00023136"/>
    </source>
</evidence>
<feature type="transmembrane region" description="Helical" evidence="7">
    <location>
        <begin position="12"/>
        <end position="30"/>
    </location>
</feature>
<dbReference type="GO" id="GO:0055085">
    <property type="term" value="P:transmembrane transport"/>
    <property type="evidence" value="ECO:0007669"/>
    <property type="project" value="InterPro"/>
</dbReference>
<accession>A0A1G5EAD0</accession>
<keyword evidence="11" id="KW-1185">Reference proteome</keyword>
<keyword evidence="6 7" id="KW-0472">Membrane</keyword>
<feature type="transmembrane region" description="Helical" evidence="7">
    <location>
        <begin position="99"/>
        <end position="118"/>
    </location>
</feature>
<dbReference type="SUPFAM" id="SSF161098">
    <property type="entry name" value="MetI-like"/>
    <property type="match status" value="1"/>
</dbReference>
<comment type="subcellular location">
    <subcellularLocation>
        <location evidence="1">Cell membrane</location>
        <topology evidence="1">Multi-pass membrane protein</topology>
    </subcellularLocation>
</comment>
<dbReference type="InterPro" id="IPR035906">
    <property type="entry name" value="MetI-like_sf"/>
</dbReference>
<evidence type="ECO:0000256" key="3">
    <source>
        <dbReference type="ARBA" id="ARBA00022475"/>
    </source>
</evidence>
<feature type="transmembrane region" description="Helical" evidence="7">
    <location>
        <begin position="130"/>
        <end position="153"/>
    </location>
</feature>
<dbReference type="STRING" id="1120976.SAMN03080606_01100"/>
<keyword evidence="3" id="KW-1003">Cell membrane</keyword>
<evidence type="ECO:0000256" key="4">
    <source>
        <dbReference type="ARBA" id="ARBA00022692"/>
    </source>
</evidence>
<keyword evidence="4 7" id="KW-0812">Transmembrane</keyword>
<dbReference type="Pfam" id="PF00528">
    <property type="entry name" value="BPD_transp_1"/>
    <property type="match status" value="1"/>
</dbReference>
<keyword evidence="5 7" id="KW-1133">Transmembrane helix</keyword>
<feature type="transmembrane region" description="Helical" evidence="7">
    <location>
        <begin position="282"/>
        <end position="308"/>
    </location>
</feature>
<dbReference type="Gene3D" id="1.10.3720.10">
    <property type="entry name" value="MetI-like"/>
    <property type="match status" value="1"/>
</dbReference>
<evidence type="ECO:0000313" key="10">
    <source>
        <dbReference type="EMBL" id="SCY23984.1"/>
    </source>
</evidence>
<name>A0A1G5EAD0_9FIRM</name>
<evidence type="ECO:0000256" key="2">
    <source>
        <dbReference type="ARBA" id="ARBA00022448"/>
    </source>
</evidence>
<dbReference type="RefSeq" id="WP_091540914.1">
    <property type="nucleotide sequence ID" value="NZ_FMUS01000005.1"/>
</dbReference>
<dbReference type="OrthoDB" id="9773221at2"/>
<dbReference type="GO" id="GO:0005886">
    <property type="term" value="C:plasma membrane"/>
    <property type="evidence" value="ECO:0007669"/>
    <property type="project" value="UniProtKB-SubCell"/>
</dbReference>
<gene>
    <name evidence="10" type="ORF">SAMN03080606_01100</name>
</gene>
<proteinExistence type="predicted"/>
<evidence type="ECO:0000259" key="8">
    <source>
        <dbReference type="Pfam" id="PF00528"/>
    </source>
</evidence>
<dbReference type="Pfam" id="PF19300">
    <property type="entry name" value="BPD_transp_1_N"/>
    <property type="match status" value="1"/>
</dbReference>
<protein>
    <submittedName>
        <fullName evidence="10">Peptide/nickel transport system permease protein</fullName>
    </submittedName>
</protein>
<evidence type="ECO:0000256" key="7">
    <source>
        <dbReference type="SAM" id="Phobius"/>
    </source>
</evidence>
<sequence length="315" mass="35076">MLNYIIKRILRGFSVILLIIIFSFFIIHLMPGDPIITMLGDKATNDQIVHMRQELNLDKPMVEQFLIWLTGFLRLDMGDSLLWKEPIIDIVMSRVEPTFLLALIAITISVALGVPIGIKAAKENGGFFDRAFSIGSLISISLPAFWIAIILIHLLCVKINLFPVAGYRRVETAGFFVAVYDLLLPALVLGIMHSGQIARMTRTTMLDVLQQDYLRTARAKGINEKQVINLHAFINALPSIVMVVSFSFAGLLGGAAVIEQIFNIPGTGNLVITAVHNRDYPLIQGVLLFIGIIFVFINMLADIICTLINPRTRFE</sequence>
<dbReference type="InterPro" id="IPR000515">
    <property type="entry name" value="MetI-like"/>
</dbReference>
<dbReference type="InterPro" id="IPR045621">
    <property type="entry name" value="BPD_transp_1_N"/>
</dbReference>
<evidence type="ECO:0000313" key="11">
    <source>
        <dbReference type="Proteomes" id="UP000198636"/>
    </source>
</evidence>
<organism evidence="10 11">
    <name type="scientific">Alkaliphilus peptidifermentans DSM 18978</name>
    <dbReference type="NCBI Taxonomy" id="1120976"/>
    <lineage>
        <taxon>Bacteria</taxon>
        <taxon>Bacillati</taxon>
        <taxon>Bacillota</taxon>
        <taxon>Clostridia</taxon>
        <taxon>Peptostreptococcales</taxon>
        <taxon>Natronincolaceae</taxon>
        <taxon>Alkaliphilus</taxon>
    </lineage>
</organism>
<evidence type="ECO:0000256" key="5">
    <source>
        <dbReference type="ARBA" id="ARBA00022989"/>
    </source>
</evidence>
<keyword evidence="2" id="KW-0813">Transport</keyword>